<proteinExistence type="predicted"/>
<protein>
    <submittedName>
        <fullName evidence="1">Uncharacterized protein</fullName>
    </submittedName>
</protein>
<accession>A0A817YMH0</accession>
<comment type="caution">
    <text evidence="1">The sequence shown here is derived from an EMBL/GenBank/DDBJ whole genome shotgun (WGS) entry which is preliminary data.</text>
</comment>
<dbReference type="Proteomes" id="UP000663833">
    <property type="component" value="Unassembled WGS sequence"/>
</dbReference>
<dbReference type="EMBL" id="CAJNYD010001925">
    <property type="protein sequence ID" value="CAF3382373.1"/>
    <property type="molecule type" value="Genomic_DNA"/>
</dbReference>
<dbReference type="AlphaFoldDB" id="A0A817YMH0"/>
<sequence>MAVYGPYCSTWEGVNLHLTPMATSEKPYRLDIKFVDNRGIHLEAAPWLTLSNTDTVDVYQSQHFNTLYVEVCGNR</sequence>
<reference evidence="1" key="1">
    <citation type="submission" date="2021-02" db="EMBL/GenBank/DDBJ databases">
        <authorList>
            <person name="Nowell W R."/>
        </authorList>
    </citation>
    <scope>NUCLEOTIDE SEQUENCE</scope>
</reference>
<organism evidence="1 2">
    <name type="scientific">Rotaria socialis</name>
    <dbReference type="NCBI Taxonomy" id="392032"/>
    <lineage>
        <taxon>Eukaryota</taxon>
        <taxon>Metazoa</taxon>
        <taxon>Spiralia</taxon>
        <taxon>Gnathifera</taxon>
        <taxon>Rotifera</taxon>
        <taxon>Eurotatoria</taxon>
        <taxon>Bdelloidea</taxon>
        <taxon>Philodinida</taxon>
        <taxon>Philodinidae</taxon>
        <taxon>Rotaria</taxon>
    </lineage>
</organism>
<name>A0A817YMH0_9BILA</name>
<gene>
    <name evidence="1" type="ORF">LUA448_LOCUS15896</name>
</gene>
<evidence type="ECO:0000313" key="2">
    <source>
        <dbReference type="Proteomes" id="UP000663833"/>
    </source>
</evidence>
<evidence type="ECO:0000313" key="1">
    <source>
        <dbReference type="EMBL" id="CAF3382373.1"/>
    </source>
</evidence>